<dbReference type="Pfam" id="PF05154">
    <property type="entry name" value="TM2"/>
    <property type="match status" value="1"/>
</dbReference>
<dbReference type="AlphaFoldDB" id="A0A8J2YLU2"/>
<dbReference type="PANTHER" id="PTHR21016">
    <property type="entry name" value="BETA-AMYLOID BINDING PROTEIN-RELATED"/>
    <property type="match status" value="1"/>
</dbReference>
<evidence type="ECO:0000256" key="4">
    <source>
        <dbReference type="ARBA" id="ARBA00023136"/>
    </source>
</evidence>
<evidence type="ECO:0000313" key="8">
    <source>
        <dbReference type="Proteomes" id="UP000628775"/>
    </source>
</evidence>
<evidence type="ECO:0000313" key="7">
    <source>
        <dbReference type="EMBL" id="GGE51488.1"/>
    </source>
</evidence>
<name>A0A8J2YLU2_9BACL</name>
<dbReference type="GO" id="GO:0016020">
    <property type="term" value="C:membrane"/>
    <property type="evidence" value="ECO:0007669"/>
    <property type="project" value="UniProtKB-SubCell"/>
</dbReference>
<reference evidence="7" key="1">
    <citation type="journal article" date="2014" name="Int. J. Syst. Evol. Microbiol.">
        <title>Complete genome sequence of Corynebacterium casei LMG S-19264T (=DSM 44701T), isolated from a smear-ripened cheese.</title>
        <authorList>
            <consortium name="US DOE Joint Genome Institute (JGI-PGF)"/>
            <person name="Walter F."/>
            <person name="Albersmeier A."/>
            <person name="Kalinowski J."/>
            <person name="Ruckert C."/>
        </authorList>
    </citation>
    <scope>NUCLEOTIDE SEQUENCE</scope>
    <source>
        <strain evidence="7">CGMCC 1.15371</strain>
    </source>
</reference>
<evidence type="ECO:0000256" key="5">
    <source>
        <dbReference type="SAM" id="Phobius"/>
    </source>
</evidence>
<keyword evidence="3 5" id="KW-1133">Transmembrane helix</keyword>
<comment type="caution">
    <text evidence="7">The sequence shown here is derived from an EMBL/GenBank/DDBJ whole genome shotgun (WGS) entry which is preliminary data.</text>
</comment>
<proteinExistence type="predicted"/>
<sequence length="103" mass="11618">MNLNLTNEEQLLVNSEVQKSGKNMAIAYVFWIFLGGFGAHRFYLRKKGSAIAQLILTLTLFGAIISGVWLIVDLFLIPGITREINNNIENRAAEQILNKRNII</sequence>
<evidence type="ECO:0000256" key="1">
    <source>
        <dbReference type="ARBA" id="ARBA00004141"/>
    </source>
</evidence>
<dbReference type="Proteomes" id="UP000628775">
    <property type="component" value="Unassembled WGS sequence"/>
</dbReference>
<accession>A0A8J2YLU2</accession>
<keyword evidence="2 5" id="KW-0812">Transmembrane</keyword>
<feature type="domain" description="TM2" evidence="6">
    <location>
        <begin position="21"/>
        <end position="75"/>
    </location>
</feature>
<feature type="transmembrane region" description="Helical" evidence="5">
    <location>
        <begin position="25"/>
        <end position="44"/>
    </location>
</feature>
<organism evidence="7 8">
    <name type="scientific">Pullulanibacillus camelliae</name>
    <dbReference type="NCBI Taxonomy" id="1707096"/>
    <lineage>
        <taxon>Bacteria</taxon>
        <taxon>Bacillati</taxon>
        <taxon>Bacillota</taxon>
        <taxon>Bacilli</taxon>
        <taxon>Bacillales</taxon>
        <taxon>Sporolactobacillaceae</taxon>
        <taxon>Pullulanibacillus</taxon>
    </lineage>
</organism>
<evidence type="ECO:0000256" key="3">
    <source>
        <dbReference type="ARBA" id="ARBA00022989"/>
    </source>
</evidence>
<keyword evidence="8" id="KW-1185">Reference proteome</keyword>
<feature type="transmembrane region" description="Helical" evidence="5">
    <location>
        <begin position="51"/>
        <end position="72"/>
    </location>
</feature>
<protein>
    <recommendedName>
        <fullName evidence="6">TM2 domain-containing protein</fullName>
    </recommendedName>
</protein>
<gene>
    <name evidence="7" type="ORF">GCM10011391_32850</name>
</gene>
<evidence type="ECO:0000256" key="2">
    <source>
        <dbReference type="ARBA" id="ARBA00022692"/>
    </source>
</evidence>
<dbReference type="EMBL" id="BMIR01000019">
    <property type="protein sequence ID" value="GGE51488.1"/>
    <property type="molecule type" value="Genomic_DNA"/>
</dbReference>
<reference evidence="7" key="2">
    <citation type="submission" date="2020-09" db="EMBL/GenBank/DDBJ databases">
        <authorList>
            <person name="Sun Q."/>
            <person name="Zhou Y."/>
        </authorList>
    </citation>
    <scope>NUCLEOTIDE SEQUENCE</scope>
    <source>
        <strain evidence="7">CGMCC 1.15371</strain>
    </source>
</reference>
<evidence type="ECO:0000259" key="6">
    <source>
        <dbReference type="Pfam" id="PF05154"/>
    </source>
</evidence>
<dbReference type="RefSeq" id="WP_188696819.1">
    <property type="nucleotide sequence ID" value="NZ_BMIR01000019.1"/>
</dbReference>
<keyword evidence="4 5" id="KW-0472">Membrane</keyword>
<dbReference type="InterPro" id="IPR007829">
    <property type="entry name" value="TM2"/>
</dbReference>
<dbReference type="PANTHER" id="PTHR21016:SF25">
    <property type="entry name" value="TM2 DOMAIN-CONTAINING PROTEIN DDB_G0277895-RELATED"/>
    <property type="match status" value="1"/>
</dbReference>
<comment type="subcellular location">
    <subcellularLocation>
        <location evidence="1">Membrane</location>
        <topology evidence="1">Multi-pass membrane protein</topology>
    </subcellularLocation>
</comment>
<dbReference type="InterPro" id="IPR050932">
    <property type="entry name" value="TM2D1-3-like"/>
</dbReference>